<dbReference type="GO" id="GO:0006357">
    <property type="term" value="P:regulation of transcription by RNA polymerase II"/>
    <property type="evidence" value="ECO:0007669"/>
    <property type="project" value="TreeGrafter"/>
</dbReference>
<keyword evidence="4 5" id="KW-0539">Nucleus</keyword>
<dbReference type="PROSITE" id="PS50071">
    <property type="entry name" value="HOMEOBOX_2"/>
    <property type="match status" value="1"/>
</dbReference>
<dbReference type="InterPro" id="IPR057939">
    <property type="entry name" value="TRF2_HOY1_PH"/>
</dbReference>
<feature type="non-terminal residue" evidence="8">
    <location>
        <position position="259"/>
    </location>
</feature>
<feature type="DNA-binding region" description="Homeobox" evidence="5">
    <location>
        <begin position="35"/>
        <end position="94"/>
    </location>
</feature>
<evidence type="ECO:0000256" key="6">
    <source>
        <dbReference type="RuleBase" id="RU000682"/>
    </source>
</evidence>
<proteinExistence type="predicted"/>
<evidence type="ECO:0000259" key="7">
    <source>
        <dbReference type="PROSITE" id="PS50071"/>
    </source>
</evidence>
<dbReference type="GO" id="GO:0030154">
    <property type="term" value="P:cell differentiation"/>
    <property type="evidence" value="ECO:0007669"/>
    <property type="project" value="TreeGrafter"/>
</dbReference>
<dbReference type="PANTHER" id="PTHR24324:SF5">
    <property type="entry name" value="HEMATOPOIETICALLY-EXPRESSED HOMEOBOX PROTEIN HHEX"/>
    <property type="match status" value="1"/>
</dbReference>
<dbReference type="AlphaFoldDB" id="A0A9P5XG52"/>
<keyword evidence="3 5" id="KW-0371">Homeobox</keyword>
<comment type="caution">
    <text evidence="8">The sequence shown here is derived from an EMBL/GenBank/DDBJ whole genome shotgun (WGS) entry which is preliminary data.</text>
</comment>
<gene>
    <name evidence="8" type="ORF">P691DRAFT_669073</name>
</gene>
<sequence length="259" mass="29202">MTPLQSVGPSSPTDSTWSQSYWQAKLSFPIEDDMPKKKRTRITKEQLAQLEHHFAVDCSPTTVQRREVGLQIGIPERRIQIWFQNRRAKARNNGETGRFRLSGSIPLGHPPELAQATQMELAALTQEDGPIFIIPCTNITIGAWNRVGSQDKDLLAWVCDSKKTLTWFIRSDEYCFKMRISLEHVVQLEYSNGSQFGQGIVTIDLSQPPEFFLRKDITSEDGGPSPGWEPCNDWTEDKEASCVLRHVLGGAALPLSYIV</sequence>
<feature type="domain" description="Homeobox" evidence="7">
    <location>
        <begin position="33"/>
        <end position="93"/>
    </location>
</feature>
<dbReference type="Pfam" id="PF24818">
    <property type="entry name" value="PH_TRF2_HOY1"/>
    <property type="match status" value="1"/>
</dbReference>
<dbReference type="GO" id="GO:0000978">
    <property type="term" value="F:RNA polymerase II cis-regulatory region sequence-specific DNA binding"/>
    <property type="evidence" value="ECO:0007669"/>
    <property type="project" value="TreeGrafter"/>
</dbReference>
<dbReference type="CDD" id="cd00086">
    <property type="entry name" value="homeodomain"/>
    <property type="match status" value="1"/>
</dbReference>
<dbReference type="SUPFAM" id="SSF46689">
    <property type="entry name" value="Homeodomain-like"/>
    <property type="match status" value="1"/>
</dbReference>
<evidence type="ECO:0000313" key="8">
    <source>
        <dbReference type="EMBL" id="KAF9448621.1"/>
    </source>
</evidence>
<evidence type="ECO:0000256" key="4">
    <source>
        <dbReference type="ARBA" id="ARBA00023242"/>
    </source>
</evidence>
<comment type="subcellular location">
    <subcellularLocation>
        <location evidence="1 5 6">Nucleus</location>
    </subcellularLocation>
</comment>
<keyword evidence="9" id="KW-1185">Reference proteome</keyword>
<protein>
    <submittedName>
        <fullName evidence="8">Homeobox-domain-containing protein</fullName>
    </submittedName>
</protein>
<dbReference type="OrthoDB" id="6159439at2759"/>
<evidence type="ECO:0000256" key="3">
    <source>
        <dbReference type="ARBA" id="ARBA00023155"/>
    </source>
</evidence>
<accession>A0A9P5XG52</accession>
<evidence type="ECO:0000256" key="2">
    <source>
        <dbReference type="ARBA" id="ARBA00023125"/>
    </source>
</evidence>
<dbReference type="Proteomes" id="UP000807342">
    <property type="component" value="Unassembled WGS sequence"/>
</dbReference>
<reference evidence="8" key="1">
    <citation type="submission" date="2020-11" db="EMBL/GenBank/DDBJ databases">
        <authorList>
            <consortium name="DOE Joint Genome Institute"/>
            <person name="Ahrendt S."/>
            <person name="Riley R."/>
            <person name="Andreopoulos W."/>
            <person name="Labutti K."/>
            <person name="Pangilinan J."/>
            <person name="Ruiz-Duenas F.J."/>
            <person name="Barrasa J.M."/>
            <person name="Sanchez-Garcia M."/>
            <person name="Camarero S."/>
            <person name="Miyauchi S."/>
            <person name="Serrano A."/>
            <person name="Linde D."/>
            <person name="Babiker R."/>
            <person name="Drula E."/>
            <person name="Ayuso-Fernandez I."/>
            <person name="Pacheco R."/>
            <person name="Padilla G."/>
            <person name="Ferreira P."/>
            <person name="Barriuso J."/>
            <person name="Kellner H."/>
            <person name="Castanera R."/>
            <person name="Alfaro M."/>
            <person name="Ramirez L."/>
            <person name="Pisabarro A.G."/>
            <person name="Kuo A."/>
            <person name="Tritt A."/>
            <person name="Lipzen A."/>
            <person name="He G."/>
            <person name="Yan M."/>
            <person name="Ng V."/>
            <person name="Cullen D."/>
            <person name="Martin F."/>
            <person name="Rosso M.-N."/>
            <person name="Henrissat B."/>
            <person name="Hibbett D."/>
            <person name="Martinez A.T."/>
            <person name="Grigoriev I.V."/>
        </authorList>
    </citation>
    <scope>NUCLEOTIDE SEQUENCE</scope>
    <source>
        <strain evidence="8">MF-IS2</strain>
    </source>
</reference>
<dbReference type="GO" id="GO:0005634">
    <property type="term" value="C:nucleus"/>
    <property type="evidence" value="ECO:0007669"/>
    <property type="project" value="UniProtKB-SubCell"/>
</dbReference>
<dbReference type="EMBL" id="MU151155">
    <property type="protein sequence ID" value="KAF9448621.1"/>
    <property type="molecule type" value="Genomic_DNA"/>
</dbReference>
<dbReference type="InterPro" id="IPR001356">
    <property type="entry name" value="HD"/>
</dbReference>
<dbReference type="InterPro" id="IPR051000">
    <property type="entry name" value="Homeobox_DNA-bind_prot"/>
</dbReference>
<evidence type="ECO:0000313" key="9">
    <source>
        <dbReference type="Proteomes" id="UP000807342"/>
    </source>
</evidence>
<name>A0A9P5XG52_9AGAR</name>
<evidence type="ECO:0000256" key="5">
    <source>
        <dbReference type="PROSITE-ProRule" id="PRU00108"/>
    </source>
</evidence>
<dbReference type="InterPro" id="IPR009057">
    <property type="entry name" value="Homeodomain-like_sf"/>
</dbReference>
<dbReference type="PANTHER" id="PTHR24324">
    <property type="entry name" value="HOMEOBOX PROTEIN HHEX"/>
    <property type="match status" value="1"/>
</dbReference>
<dbReference type="Pfam" id="PF00046">
    <property type="entry name" value="Homeodomain"/>
    <property type="match status" value="1"/>
</dbReference>
<evidence type="ECO:0000256" key="1">
    <source>
        <dbReference type="ARBA" id="ARBA00004123"/>
    </source>
</evidence>
<keyword evidence="2 5" id="KW-0238">DNA-binding</keyword>
<dbReference type="Gene3D" id="1.10.10.60">
    <property type="entry name" value="Homeodomain-like"/>
    <property type="match status" value="1"/>
</dbReference>
<dbReference type="SMART" id="SM00389">
    <property type="entry name" value="HOX"/>
    <property type="match status" value="1"/>
</dbReference>
<organism evidence="8 9">
    <name type="scientific">Macrolepiota fuliginosa MF-IS2</name>
    <dbReference type="NCBI Taxonomy" id="1400762"/>
    <lineage>
        <taxon>Eukaryota</taxon>
        <taxon>Fungi</taxon>
        <taxon>Dikarya</taxon>
        <taxon>Basidiomycota</taxon>
        <taxon>Agaricomycotina</taxon>
        <taxon>Agaricomycetes</taxon>
        <taxon>Agaricomycetidae</taxon>
        <taxon>Agaricales</taxon>
        <taxon>Agaricineae</taxon>
        <taxon>Agaricaceae</taxon>
        <taxon>Macrolepiota</taxon>
    </lineage>
</organism>